<feature type="transmembrane region" description="Helical" evidence="7">
    <location>
        <begin position="155"/>
        <end position="176"/>
    </location>
</feature>
<dbReference type="Gene3D" id="1.10.3720.10">
    <property type="entry name" value="MetI-like"/>
    <property type="match status" value="1"/>
</dbReference>
<dbReference type="Proteomes" id="UP000199568">
    <property type="component" value="Unassembled WGS sequence"/>
</dbReference>
<dbReference type="RefSeq" id="WP_090446403.1">
    <property type="nucleotide sequence ID" value="NZ_FOHU01000022.1"/>
</dbReference>
<evidence type="ECO:0000256" key="4">
    <source>
        <dbReference type="ARBA" id="ARBA00022692"/>
    </source>
</evidence>
<reference evidence="9 10" key="1">
    <citation type="submission" date="2016-10" db="EMBL/GenBank/DDBJ databases">
        <authorList>
            <person name="de Groot N.N."/>
        </authorList>
    </citation>
    <scope>NUCLEOTIDE SEQUENCE [LARGE SCALE GENOMIC DNA]</scope>
    <source>
        <strain evidence="9 10">DSM 18979</strain>
    </source>
</reference>
<evidence type="ECO:0000313" key="10">
    <source>
        <dbReference type="Proteomes" id="UP000199568"/>
    </source>
</evidence>
<keyword evidence="2 7" id="KW-0813">Transport</keyword>
<dbReference type="OrthoDB" id="157184at2"/>
<dbReference type="GO" id="GO:0005886">
    <property type="term" value="C:plasma membrane"/>
    <property type="evidence" value="ECO:0007669"/>
    <property type="project" value="UniProtKB-SubCell"/>
</dbReference>
<name>A0A1I0GJW4_9FIRM</name>
<feature type="transmembrane region" description="Helical" evidence="7">
    <location>
        <begin position="257"/>
        <end position="277"/>
    </location>
</feature>
<dbReference type="Pfam" id="PF00528">
    <property type="entry name" value="BPD_transp_1"/>
    <property type="match status" value="1"/>
</dbReference>
<keyword evidence="9" id="KW-0762">Sugar transport</keyword>
<evidence type="ECO:0000256" key="2">
    <source>
        <dbReference type="ARBA" id="ARBA00022448"/>
    </source>
</evidence>
<dbReference type="InterPro" id="IPR035906">
    <property type="entry name" value="MetI-like_sf"/>
</dbReference>
<dbReference type="STRING" id="426128.SAMN05660297_03241"/>
<sequence length="292" mass="32357">MDSSLVKEKKFIKDKTTQKNKAKLSNITLYIILMGLAVLTFLPFYIMMINATRTSNEIATQLNFLPGSALIDNYRRMRSAVDIWQGFKNSLIISISSTALAAYCGALTAYGFAKYKFKGNKVLFWVVLGTMMFPAQLGLIGFFRVCSALNLINNRLALILPAIANANLVFFVKLYIDAAVPNEVIESARIDGCSEFMIFNKIVIPMIIPSIATMSIFAFIQSWNNYLIPLVVLYDESKYTVPILTAMAKGVYRTDFGAVYVAVALSIVPIMIAFLFCSKYIIGGLTAGAVKE</sequence>
<dbReference type="AlphaFoldDB" id="A0A1I0GJW4"/>
<feature type="transmembrane region" description="Helical" evidence="7">
    <location>
        <begin position="27"/>
        <end position="46"/>
    </location>
</feature>
<dbReference type="InterPro" id="IPR000515">
    <property type="entry name" value="MetI-like"/>
</dbReference>
<dbReference type="PANTHER" id="PTHR43744">
    <property type="entry name" value="ABC TRANSPORTER PERMEASE PROTEIN MG189-RELATED-RELATED"/>
    <property type="match status" value="1"/>
</dbReference>
<evidence type="ECO:0000256" key="5">
    <source>
        <dbReference type="ARBA" id="ARBA00022989"/>
    </source>
</evidence>
<comment type="similarity">
    <text evidence="7">Belongs to the binding-protein-dependent transport system permease family.</text>
</comment>
<evidence type="ECO:0000256" key="6">
    <source>
        <dbReference type="ARBA" id="ARBA00023136"/>
    </source>
</evidence>
<feature type="transmembrane region" description="Helical" evidence="7">
    <location>
        <begin position="91"/>
        <end position="110"/>
    </location>
</feature>
<dbReference type="PROSITE" id="PS50928">
    <property type="entry name" value="ABC_TM1"/>
    <property type="match status" value="1"/>
</dbReference>
<feature type="domain" description="ABC transmembrane type-1" evidence="8">
    <location>
        <begin position="87"/>
        <end position="277"/>
    </location>
</feature>
<feature type="transmembrane region" description="Helical" evidence="7">
    <location>
        <begin position="197"/>
        <end position="220"/>
    </location>
</feature>
<evidence type="ECO:0000313" key="9">
    <source>
        <dbReference type="EMBL" id="SET71234.1"/>
    </source>
</evidence>
<organism evidence="9 10">
    <name type="scientific">Natronincola peptidivorans</name>
    <dbReference type="NCBI Taxonomy" id="426128"/>
    <lineage>
        <taxon>Bacteria</taxon>
        <taxon>Bacillati</taxon>
        <taxon>Bacillota</taxon>
        <taxon>Clostridia</taxon>
        <taxon>Peptostreptococcales</taxon>
        <taxon>Natronincolaceae</taxon>
        <taxon>Natronincola</taxon>
    </lineage>
</organism>
<keyword evidence="3" id="KW-1003">Cell membrane</keyword>
<keyword evidence="6 7" id="KW-0472">Membrane</keyword>
<feature type="transmembrane region" description="Helical" evidence="7">
    <location>
        <begin position="122"/>
        <end position="143"/>
    </location>
</feature>
<proteinExistence type="inferred from homology"/>
<evidence type="ECO:0000256" key="3">
    <source>
        <dbReference type="ARBA" id="ARBA00022475"/>
    </source>
</evidence>
<accession>A0A1I0GJW4</accession>
<dbReference type="PANTHER" id="PTHR43744:SF2">
    <property type="entry name" value="ARABINOOLIGOSACCHARIDES TRANSPORT SYSTEM PERMEASE PROTEIN ARAQ"/>
    <property type="match status" value="1"/>
</dbReference>
<keyword evidence="5 7" id="KW-1133">Transmembrane helix</keyword>
<evidence type="ECO:0000259" key="8">
    <source>
        <dbReference type="PROSITE" id="PS50928"/>
    </source>
</evidence>
<dbReference type="EMBL" id="FOHU01000022">
    <property type="protein sequence ID" value="SET71234.1"/>
    <property type="molecule type" value="Genomic_DNA"/>
</dbReference>
<protein>
    <submittedName>
        <fullName evidence="9">Multiple sugar transport system permease protein</fullName>
    </submittedName>
</protein>
<keyword evidence="4 7" id="KW-0812">Transmembrane</keyword>
<evidence type="ECO:0000256" key="1">
    <source>
        <dbReference type="ARBA" id="ARBA00004651"/>
    </source>
</evidence>
<dbReference type="SUPFAM" id="SSF161098">
    <property type="entry name" value="MetI-like"/>
    <property type="match status" value="1"/>
</dbReference>
<comment type="subcellular location">
    <subcellularLocation>
        <location evidence="1 7">Cell membrane</location>
        <topology evidence="1 7">Multi-pass membrane protein</topology>
    </subcellularLocation>
</comment>
<keyword evidence="10" id="KW-1185">Reference proteome</keyword>
<gene>
    <name evidence="9" type="ORF">SAMN05660297_03241</name>
</gene>
<dbReference type="GO" id="GO:0055085">
    <property type="term" value="P:transmembrane transport"/>
    <property type="evidence" value="ECO:0007669"/>
    <property type="project" value="InterPro"/>
</dbReference>
<evidence type="ECO:0000256" key="7">
    <source>
        <dbReference type="RuleBase" id="RU363032"/>
    </source>
</evidence>
<dbReference type="CDD" id="cd06261">
    <property type="entry name" value="TM_PBP2"/>
    <property type="match status" value="1"/>
</dbReference>